<evidence type="ECO:0000313" key="2">
    <source>
        <dbReference type="Ensembl" id="ENSTRUP00000039066.3"/>
    </source>
</evidence>
<dbReference type="eggNOG" id="ENOG502S6BT">
    <property type="taxonomic scope" value="Eukaryota"/>
</dbReference>
<organism evidence="2 3">
    <name type="scientific">Takifugu rubripes</name>
    <name type="common">Japanese pufferfish</name>
    <name type="synonym">Fugu rubripes</name>
    <dbReference type="NCBI Taxonomy" id="31033"/>
    <lineage>
        <taxon>Eukaryota</taxon>
        <taxon>Metazoa</taxon>
        <taxon>Chordata</taxon>
        <taxon>Craniata</taxon>
        <taxon>Vertebrata</taxon>
        <taxon>Euteleostomi</taxon>
        <taxon>Actinopterygii</taxon>
        <taxon>Neopterygii</taxon>
        <taxon>Teleostei</taxon>
        <taxon>Neoteleostei</taxon>
        <taxon>Acanthomorphata</taxon>
        <taxon>Eupercaria</taxon>
        <taxon>Tetraodontiformes</taxon>
        <taxon>Tetradontoidea</taxon>
        <taxon>Tetraodontidae</taxon>
        <taxon>Takifugu</taxon>
    </lineage>
</organism>
<dbReference type="Pfam" id="PF24548">
    <property type="entry name" value="EF_EFCAB10_C"/>
    <property type="match status" value="1"/>
</dbReference>
<sequence length="120" mass="13850">MATPREKDATDYLQKHRIMELLENLNSLLFFYRPENPRAFLVEQLKQLKVSQQCGSSGPNLFSNDDLDTIFGILDPNNQNYITGAQYRQALSTLGIREVNEYPDGFNEDRISRETFKSEA</sequence>
<reference evidence="2 3" key="1">
    <citation type="journal article" date="2011" name="Genome Biol. Evol.">
        <title>Integration of the genetic map and genome assembly of fugu facilitates insights into distinct features of genome evolution in teleosts and mammals.</title>
        <authorList>
            <person name="Kai W."/>
            <person name="Kikuchi K."/>
            <person name="Tohari S."/>
            <person name="Chew A.K."/>
            <person name="Tay A."/>
            <person name="Fujiwara A."/>
            <person name="Hosoya S."/>
            <person name="Suetake H."/>
            <person name="Naruse K."/>
            <person name="Brenner S."/>
            <person name="Suzuki Y."/>
            <person name="Venkatesh B."/>
        </authorList>
    </citation>
    <scope>NUCLEOTIDE SEQUENCE [LARGE SCALE GENOMIC DNA]</scope>
</reference>
<dbReference type="PANTHER" id="PTHR21847">
    <property type="entry name" value="EF-HAND CALCIUM-BINDING DOMAIN-CONTAINING PROTEIN 10"/>
    <property type="match status" value="1"/>
</dbReference>
<dbReference type="GeneTree" id="ENSGT00940000154487"/>
<dbReference type="PANTHER" id="PTHR21847:SF1">
    <property type="entry name" value="EF-HAND CALCIUM-BINDING DOMAIN-CONTAINING PROTEIN 10"/>
    <property type="match status" value="1"/>
</dbReference>
<dbReference type="InterPro" id="IPR011992">
    <property type="entry name" value="EF-hand-dom_pair"/>
</dbReference>
<keyword evidence="3" id="KW-1185">Reference proteome</keyword>
<evidence type="ECO:0000313" key="3">
    <source>
        <dbReference type="Proteomes" id="UP000005226"/>
    </source>
</evidence>
<dbReference type="InParanoid" id="H2UQ45"/>
<dbReference type="InterPro" id="IPR056587">
    <property type="entry name" value="EF_EFCAB10_C"/>
</dbReference>
<dbReference type="PROSITE" id="PS50222">
    <property type="entry name" value="EF_HAND_2"/>
    <property type="match status" value="1"/>
</dbReference>
<reference evidence="2" key="2">
    <citation type="submission" date="2025-08" db="UniProtKB">
        <authorList>
            <consortium name="Ensembl"/>
        </authorList>
    </citation>
    <scope>IDENTIFICATION</scope>
</reference>
<dbReference type="SUPFAM" id="SSF47391">
    <property type="entry name" value="Dimerization-anchoring domain of cAMP-dependent PK regulatory subunit"/>
    <property type="match status" value="1"/>
</dbReference>
<feature type="domain" description="EF-hand" evidence="1">
    <location>
        <begin position="62"/>
        <end position="97"/>
    </location>
</feature>
<dbReference type="InterPro" id="IPR039879">
    <property type="entry name" value="EFC10"/>
</dbReference>
<name>H2UQ45_TAKRU</name>
<dbReference type="AlphaFoldDB" id="H2UQ45"/>
<dbReference type="GO" id="GO:0005509">
    <property type="term" value="F:calcium ion binding"/>
    <property type="evidence" value="ECO:0007669"/>
    <property type="project" value="InterPro"/>
</dbReference>
<dbReference type="Ensembl" id="ENSTRUT00000039207.3">
    <property type="protein sequence ID" value="ENSTRUP00000039066.3"/>
    <property type="gene ID" value="ENSTRUG00000015293.3"/>
</dbReference>
<dbReference type="HOGENOM" id="CLU_141721_0_0_1"/>
<protein>
    <recommendedName>
        <fullName evidence="1">EF-hand domain-containing protein</fullName>
    </recommendedName>
</protein>
<dbReference type="Gene3D" id="1.20.890.10">
    <property type="entry name" value="cAMP-dependent protein kinase regulatory subunit, dimerization-anchoring domain"/>
    <property type="match status" value="1"/>
</dbReference>
<dbReference type="SUPFAM" id="SSF47473">
    <property type="entry name" value="EF-hand"/>
    <property type="match status" value="1"/>
</dbReference>
<evidence type="ECO:0000259" key="1">
    <source>
        <dbReference type="PROSITE" id="PS50222"/>
    </source>
</evidence>
<dbReference type="InterPro" id="IPR049760">
    <property type="entry name" value="DD_EFCAB10"/>
</dbReference>
<dbReference type="InterPro" id="IPR002048">
    <property type="entry name" value="EF_hand_dom"/>
</dbReference>
<dbReference type="CDD" id="cd22976">
    <property type="entry name" value="DD_EFCAB10"/>
    <property type="match status" value="1"/>
</dbReference>
<reference evidence="2" key="3">
    <citation type="submission" date="2025-09" db="UniProtKB">
        <authorList>
            <consortium name="Ensembl"/>
        </authorList>
    </citation>
    <scope>IDENTIFICATION</scope>
</reference>
<accession>H2UQ45</accession>
<dbReference type="Proteomes" id="UP000005226">
    <property type="component" value="Chromosome 9"/>
</dbReference>
<gene>
    <name evidence="2" type="primary">si:dkey-42p14.3</name>
</gene>
<dbReference type="OMA" id="SMLLFYR"/>
<proteinExistence type="predicted"/>
<dbReference type="STRING" id="31033.ENSTRUP00000039066"/>